<protein>
    <submittedName>
        <fullName evidence="3">Nickel/cobalt transporter regulator</fullName>
    </submittedName>
</protein>
<evidence type="ECO:0000256" key="1">
    <source>
        <dbReference type="SAM" id="MobiDB-lite"/>
    </source>
</evidence>
<organism evidence="3 4">
    <name type="scientific">Vreelandella arcis</name>
    <dbReference type="NCBI Taxonomy" id="416873"/>
    <lineage>
        <taxon>Bacteria</taxon>
        <taxon>Pseudomonadati</taxon>
        <taxon>Pseudomonadota</taxon>
        <taxon>Gammaproteobacteria</taxon>
        <taxon>Oceanospirillales</taxon>
        <taxon>Halomonadaceae</taxon>
        <taxon>Vreelandella</taxon>
    </lineage>
</organism>
<dbReference type="RefSeq" id="WP_089702283.1">
    <property type="nucleotide sequence ID" value="NZ_FNII01000002.1"/>
</dbReference>
<feature type="compositionally biased region" description="Basic and acidic residues" evidence="1">
    <location>
        <begin position="42"/>
        <end position="64"/>
    </location>
</feature>
<keyword evidence="4" id="KW-1185">Reference proteome</keyword>
<reference evidence="4" key="1">
    <citation type="submission" date="2016-10" db="EMBL/GenBank/DDBJ databases">
        <authorList>
            <person name="Varghese N."/>
            <person name="Submissions S."/>
        </authorList>
    </citation>
    <scope>NUCLEOTIDE SEQUENCE [LARGE SCALE GENOMIC DNA]</scope>
    <source>
        <strain evidence="4">CGMCC 1.6494</strain>
    </source>
</reference>
<dbReference type="AlphaFoldDB" id="A0A1G9YJX9"/>
<evidence type="ECO:0000313" key="4">
    <source>
        <dbReference type="Proteomes" id="UP000199677"/>
    </source>
</evidence>
<proteinExistence type="predicted"/>
<sequence>MNPSKIAAPCVLVALLHSSVAIAQPDHAPAHGARDNPSSQHRQNDRGDHRTGKSDYRHERHRDRPVIDEQALRRLLREYGVVNAEPLPPGIQRNLARGKPLPPGIAKRFDGPLANELPHYSGYEWQRVGADVVLIDAATRVVVDILVDALR</sequence>
<gene>
    <name evidence="3" type="ORF">SAMN04487951_102179</name>
</gene>
<accession>A0A1G9YJX9</accession>
<evidence type="ECO:0000256" key="2">
    <source>
        <dbReference type="SAM" id="SignalP"/>
    </source>
</evidence>
<name>A0A1G9YJX9_9GAMM</name>
<dbReference type="NCBIfam" id="NF040487">
    <property type="entry name" value="T3SS_CigR_fam"/>
    <property type="match status" value="1"/>
</dbReference>
<dbReference type="Gene3D" id="3.10.450.160">
    <property type="entry name" value="inner membrane protein cigr"/>
    <property type="match status" value="1"/>
</dbReference>
<dbReference type="OrthoDB" id="6433631at2"/>
<dbReference type="STRING" id="416873.SAMN04487951_102179"/>
<feature type="region of interest" description="Disordered" evidence="1">
    <location>
        <begin position="27"/>
        <end position="64"/>
    </location>
</feature>
<keyword evidence="2" id="KW-0732">Signal</keyword>
<feature type="chain" id="PRO_5011586536" evidence="2">
    <location>
        <begin position="24"/>
        <end position="151"/>
    </location>
</feature>
<dbReference type="EMBL" id="FNII01000002">
    <property type="protein sequence ID" value="SDN08791.1"/>
    <property type="molecule type" value="Genomic_DNA"/>
</dbReference>
<evidence type="ECO:0000313" key="3">
    <source>
        <dbReference type="EMBL" id="SDN08791.1"/>
    </source>
</evidence>
<feature type="signal peptide" evidence="2">
    <location>
        <begin position="1"/>
        <end position="23"/>
    </location>
</feature>
<dbReference type="Proteomes" id="UP000199677">
    <property type="component" value="Unassembled WGS sequence"/>
</dbReference>